<dbReference type="InterPro" id="IPR023485">
    <property type="entry name" value="Ptyr_pPase"/>
</dbReference>
<dbReference type="Gene3D" id="3.40.50.2300">
    <property type="match status" value="1"/>
</dbReference>
<proteinExistence type="predicted"/>
<organism evidence="3 4">
    <name type="scientific">Zhongshania borealis</name>
    <dbReference type="NCBI Taxonomy" id="889488"/>
    <lineage>
        <taxon>Bacteria</taxon>
        <taxon>Pseudomonadati</taxon>
        <taxon>Pseudomonadota</taxon>
        <taxon>Gammaproteobacteria</taxon>
        <taxon>Cellvibrionales</taxon>
        <taxon>Spongiibacteraceae</taxon>
        <taxon>Zhongshania</taxon>
    </lineage>
</organism>
<dbReference type="SUPFAM" id="SSF52788">
    <property type="entry name" value="Phosphotyrosine protein phosphatases I"/>
    <property type="match status" value="1"/>
</dbReference>
<accession>A0ABP7W9H3</accession>
<reference evidence="4" key="1">
    <citation type="journal article" date="2019" name="Int. J. Syst. Evol. Microbiol.">
        <title>The Global Catalogue of Microorganisms (GCM) 10K type strain sequencing project: providing services to taxonomists for standard genome sequencing and annotation.</title>
        <authorList>
            <consortium name="The Broad Institute Genomics Platform"/>
            <consortium name="The Broad Institute Genome Sequencing Center for Infectious Disease"/>
            <person name="Wu L."/>
            <person name="Ma J."/>
        </authorList>
    </citation>
    <scope>NUCLEOTIDE SEQUENCE [LARGE SCALE GENOMIC DNA]</scope>
    <source>
        <strain evidence="4">JCM 17304</strain>
    </source>
</reference>
<dbReference type="Proteomes" id="UP001500392">
    <property type="component" value="Unassembled WGS sequence"/>
</dbReference>
<keyword evidence="4" id="KW-1185">Reference proteome</keyword>
<dbReference type="EMBL" id="BAABDM010000001">
    <property type="protein sequence ID" value="GAA4084192.1"/>
    <property type="molecule type" value="Genomic_DNA"/>
</dbReference>
<dbReference type="SMART" id="SM00226">
    <property type="entry name" value="LMWPc"/>
    <property type="match status" value="1"/>
</dbReference>
<feature type="domain" description="Phosphotyrosine protein phosphatase I" evidence="2">
    <location>
        <begin position="5"/>
        <end position="140"/>
    </location>
</feature>
<dbReference type="PANTHER" id="PTHR43428">
    <property type="entry name" value="ARSENATE REDUCTASE"/>
    <property type="match status" value="1"/>
</dbReference>
<evidence type="ECO:0000259" key="2">
    <source>
        <dbReference type="SMART" id="SM00226"/>
    </source>
</evidence>
<evidence type="ECO:0000256" key="1">
    <source>
        <dbReference type="ARBA" id="ARBA00022849"/>
    </source>
</evidence>
<dbReference type="Pfam" id="PF01451">
    <property type="entry name" value="LMWPc"/>
    <property type="match status" value="1"/>
</dbReference>
<dbReference type="InterPro" id="IPR036196">
    <property type="entry name" value="Ptyr_pPase_sf"/>
</dbReference>
<dbReference type="CDD" id="cd16345">
    <property type="entry name" value="LMWP_ArsC"/>
    <property type="match status" value="1"/>
</dbReference>
<evidence type="ECO:0000313" key="3">
    <source>
        <dbReference type="EMBL" id="GAA4084192.1"/>
    </source>
</evidence>
<dbReference type="PANTHER" id="PTHR43428:SF1">
    <property type="entry name" value="ARSENATE REDUCTASE"/>
    <property type="match status" value="1"/>
</dbReference>
<protein>
    <submittedName>
        <fullName evidence="3">Arsenate reductase ArsC</fullName>
    </submittedName>
</protein>
<name>A0ABP7W9H3_9GAMM</name>
<gene>
    <name evidence="3" type="ORF">GCM10022414_03670</name>
</gene>
<comment type="caution">
    <text evidence="3">The sequence shown here is derived from an EMBL/GenBank/DDBJ whole genome shotgun (WGS) entry which is preliminary data.</text>
</comment>
<sequence>MTTPFKILYICTHNRCRSILCEAISNAMGEGKLDARSAGSQPSGEVHPLSLKYLTEIGVATGTLQSQSWDDHEDFAPDLVVTVCDSAANESCPLWLGSAQKVHWGLADPSKLSGSDDEIREAFYACIAEIKKRTSALLALDLGALPLNERYSALRELGAQ</sequence>
<dbReference type="RefSeq" id="WP_344932044.1">
    <property type="nucleotide sequence ID" value="NZ_BAABDM010000001.1"/>
</dbReference>
<evidence type="ECO:0000313" key="4">
    <source>
        <dbReference type="Proteomes" id="UP001500392"/>
    </source>
</evidence>
<keyword evidence="1" id="KW-0059">Arsenical resistance</keyword>